<evidence type="ECO:0000313" key="1">
    <source>
        <dbReference type="EMBL" id="GMT09736.1"/>
    </source>
</evidence>
<dbReference type="EMBL" id="BTSY01000001">
    <property type="protein sequence ID" value="GMT09736.1"/>
    <property type="molecule type" value="Genomic_DNA"/>
</dbReference>
<dbReference type="Proteomes" id="UP001432322">
    <property type="component" value="Unassembled WGS sequence"/>
</dbReference>
<comment type="caution">
    <text evidence="1">The sequence shown here is derived from an EMBL/GenBank/DDBJ whole genome shotgun (WGS) entry which is preliminary data.</text>
</comment>
<protein>
    <submittedName>
        <fullName evidence="1">Uncharacterized protein</fullName>
    </submittedName>
</protein>
<evidence type="ECO:0000313" key="2">
    <source>
        <dbReference type="Proteomes" id="UP001432322"/>
    </source>
</evidence>
<name>A0AAV5URH9_9BILA</name>
<reference evidence="1" key="1">
    <citation type="submission" date="2023-10" db="EMBL/GenBank/DDBJ databases">
        <title>Genome assembly of Pristionchus species.</title>
        <authorList>
            <person name="Yoshida K."/>
            <person name="Sommer R.J."/>
        </authorList>
    </citation>
    <scope>NUCLEOTIDE SEQUENCE</scope>
    <source>
        <strain evidence="1">RS5133</strain>
    </source>
</reference>
<feature type="non-terminal residue" evidence="1">
    <location>
        <position position="1"/>
    </location>
</feature>
<gene>
    <name evidence="1" type="ORF">PFISCL1PPCAC_1033</name>
</gene>
<sequence>ERFACVVKTIEQESDGLSLVSIVILSPSLSSFPACRLLINEEFLVYRFVERPQMLLHVFRTVFARLAVQTDAVACNGSQHALPQLLNFGSLTVAVLEVDVVVELTRVYPLVRAGDSLAAAIRTHDHPLVGENTSHLPLALAARRQIALKKPDLSLLFAV</sequence>
<organism evidence="1 2">
    <name type="scientific">Pristionchus fissidentatus</name>
    <dbReference type="NCBI Taxonomy" id="1538716"/>
    <lineage>
        <taxon>Eukaryota</taxon>
        <taxon>Metazoa</taxon>
        <taxon>Ecdysozoa</taxon>
        <taxon>Nematoda</taxon>
        <taxon>Chromadorea</taxon>
        <taxon>Rhabditida</taxon>
        <taxon>Rhabditina</taxon>
        <taxon>Diplogasteromorpha</taxon>
        <taxon>Diplogasteroidea</taxon>
        <taxon>Neodiplogasteridae</taxon>
        <taxon>Pristionchus</taxon>
    </lineage>
</organism>
<proteinExistence type="predicted"/>
<accession>A0AAV5URH9</accession>
<dbReference type="AlphaFoldDB" id="A0AAV5URH9"/>
<keyword evidence="2" id="KW-1185">Reference proteome</keyword>